<dbReference type="PANTHER" id="PTHR47991">
    <property type="entry name" value="OXOGLUTARATE/IRON-DEPENDENT DIOXYGENASE"/>
    <property type="match status" value="1"/>
</dbReference>
<evidence type="ECO:0000256" key="3">
    <source>
        <dbReference type="ARBA" id="ARBA00022896"/>
    </source>
</evidence>
<dbReference type="Gene3D" id="2.60.120.330">
    <property type="entry name" value="B-lactam Antibiotic, Isopenicillin N Synthase, Chain"/>
    <property type="match status" value="1"/>
</dbReference>
<dbReference type="InterPro" id="IPR027443">
    <property type="entry name" value="IPNS-like_sf"/>
</dbReference>
<dbReference type="GO" id="GO:0016491">
    <property type="term" value="F:oxidoreductase activity"/>
    <property type="evidence" value="ECO:0007669"/>
    <property type="project" value="UniProtKB-KW"/>
</dbReference>
<name>A0AAN9SMH0_PSOTE</name>
<evidence type="ECO:0000256" key="6">
    <source>
        <dbReference type="RuleBase" id="RU003682"/>
    </source>
</evidence>
<evidence type="ECO:0000256" key="1">
    <source>
        <dbReference type="ARBA" id="ARBA00008056"/>
    </source>
</evidence>
<accession>A0AAN9SMH0</accession>
<feature type="domain" description="Fe2OG dioxygenase" evidence="7">
    <location>
        <begin position="269"/>
        <end position="369"/>
    </location>
</feature>
<keyword evidence="3" id="KW-0847">Vitamin C</keyword>
<sequence>MRAQFRCRSLHVKSRDWIPAVDSPRTEDLIHCAWDALTFEPQKLTGHLHYHGCTAFKIQILKFFFLFAMEPSSLAVPIVEEIAKEGLKSVPERYVRRQDERPILSTSTPLPEIPVIDLSKLLSEDLKSKTPQLEKLHSACKEWGFFQLINHGVNTSLVENVKIGVQEFFNLPIKEKEKFAQRQGDLEGYGQLFVVSEDQKLEWGDVFFMFTLPPNKRKPHLLPKFPSSFKDDLETYTGEIRKLGMQMISLMANALKVDPMEMTEIFEPGIQAMRRNYYPPCPQPELVMGLNPHSDGGGLTILLQANEVEGLQIKIDGQWIPVKPLSNAFIINIGDVLQMMTNGIYRSIEHRATINSKKERISIATFQVPNMESIVGPASSLITPETPALFKRISYTEYYRGYVSRELSGKSFLDSMRIN</sequence>
<dbReference type="InterPro" id="IPR026992">
    <property type="entry name" value="DIOX_N"/>
</dbReference>
<dbReference type="InterPro" id="IPR005123">
    <property type="entry name" value="Oxoglu/Fe-dep_dioxygenase_dom"/>
</dbReference>
<evidence type="ECO:0000313" key="8">
    <source>
        <dbReference type="EMBL" id="KAK7399887.1"/>
    </source>
</evidence>
<dbReference type="AlphaFoldDB" id="A0AAN9SMH0"/>
<dbReference type="FunFam" id="2.60.120.330:FF:000001">
    <property type="entry name" value="Protein SRG1"/>
    <property type="match status" value="1"/>
</dbReference>
<dbReference type="Pfam" id="PF14226">
    <property type="entry name" value="DIOX_N"/>
    <property type="match status" value="1"/>
</dbReference>
<comment type="similarity">
    <text evidence="1 6">Belongs to the iron/ascorbate-dependent oxidoreductase family.</text>
</comment>
<dbReference type="InterPro" id="IPR044861">
    <property type="entry name" value="IPNS-like_FE2OG_OXY"/>
</dbReference>
<dbReference type="Pfam" id="PF03171">
    <property type="entry name" value="2OG-FeII_Oxy"/>
    <property type="match status" value="1"/>
</dbReference>
<dbReference type="SUPFAM" id="SSF51197">
    <property type="entry name" value="Clavaminate synthase-like"/>
    <property type="match status" value="1"/>
</dbReference>
<keyword evidence="9" id="KW-1185">Reference proteome</keyword>
<evidence type="ECO:0000256" key="2">
    <source>
        <dbReference type="ARBA" id="ARBA00022723"/>
    </source>
</evidence>
<protein>
    <recommendedName>
        <fullName evidence="7">Fe2OG dioxygenase domain-containing protein</fullName>
    </recommendedName>
</protein>
<evidence type="ECO:0000256" key="5">
    <source>
        <dbReference type="ARBA" id="ARBA00023004"/>
    </source>
</evidence>
<evidence type="ECO:0000259" key="7">
    <source>
        <dbReference type="PROSITE" id="PS51471"/>
    </source>
</evidence>
<dbReference type="PROSITE" id="PS51471">
    <property type="entry name" value="FE2OG_OXY"/>
    <property type="match status" value="1"/>
</dbReference>
<dbReference type="GO" id="GO:0031418">
    <property type="term" value="F:L-ascorbic acid binding"/>
    <property type="evidence" value="ECO:0007669"/>
    <property type="project" value="UniProtKB-KW"/>
</dbReference>
<evidence type="ECO:0000313" key="9">
    <source>
        <dbReference type="Proteomes" id="UP001386955"/>
    </source>
</evidence>
<keyword evidence="5 6" id="KW-0408">Iron</keyword>
<dbReference type="InterPro" id="IPR050295">
    <property type="entry name" value="Plant_2OG-oxidoreductases"/>
</dbReference>
<organism evidence="8 9">
    <name type="scientific">Psophocarpus tetragonolobus</name>
    <name type="common">Winged bean</name>
    <name type="synonym">Dolichos tetragonolobus</name>
    <dbReference type="NCBI Taxonomy" id="3891"/>
    <lineage>
        <taxon>Eukaryota</taxon>
        <taxon>Viridiplantae</taxon>
        <taxon>Streptophyta</taxon>
        <taxon>Embryophyta</taxon>
        <taxon>Tracheophyta</taxon>
        <taxon>Spermatophyta</taxon>
        <taxon>Magnoliopsida</taxon>
        <taxon>eudicotyledons</taxon>
        <taxon>Gunneridae</taxon>
        <taxon>Pentapetalae</taxon>
        <taxon>rosids</taxon>
        <taxon>fabids</taxon>
        <taxon>Fabales</taxon>
        <taxon>Fabaceae</taxon>
        <taxon>Papilionoideae</taxon>
        <taxon>50 kb inversion clade</taxon>
        <taxon>NPAAA clade</taxon>
        <taxon>indigoferoid/millettioid clade</taxon>
        <taxon>Phaseoleae</taxon>
        <taxon>Psophocarpus</taxon>
    </lineage>
</organism>
<comment type="caution">
    <text evidence="8">The sequence shown here is derived from an EMBL/GenBank/DDBJ whole genome shotgun (WGS) entry which is preliminary data.</text>
</comment>
<dbReference type="GO" id="GO:0046872">
    <property type="term" value="F:metal ion binding"/>
    <property type="evidence" value="ECO:0007669"/>
    <property type="project" value="UniProtKB-KW"/>
</dbReference>
<proteinExistence type="inferred from homology"/>
<evidence type="ECO:0000256" key="4">
    <source>
        <dbReference type="ARBA" id="ARBA00023002"/>
    </source>
</evidence>
<keyword evidence="4 6" id="KW-0560">Oxidoreductase</keyword>
<keyword evidence="2 6" id="KW-0479">Metal-binding</keyword>
<dbReference type="EMBL" id="JAYMYS010000003">
    <property type="protein sequence ID" value="KAK7399887.1"/>
    <property type="molecule type" value="Genomic_DNA"/>
</dbReference>
<reference evidence="8 9" key="1">
    <citation type="submission" date="2024-01" db="EMBL/GenBank/DDBJ databases">
        <title>The genomes of 5 underutilized Papilionoideae crops provide insights into root nodulation and disease resistanc.</title>
        <authorList>
            <person name="Jiang F."/>
        </authorList>
    </citation>
    <scope>NUCLEOTIDE SEQUENCE [LARGE SCALE GENOMIC DNA]</scope>
    <source>
        <strain evidence="8">DUOXIRENSHENG_FW03</strain>
        <tissue evidence="8">Leaves</tissue>
    </source>
</reference>
<gene>
    <name evidence="8" type="ORF">VNO78_11081</name>
</gene>
<dbReference type="Proteomes" id="UP001386955">
    <property type="component" value="Unassembled WGS sequence"/>
</dbReference>